<dbReference type="RefSeq" id="WP_343950659.1">
    <property type="nucleotide sequence ID" value="NZ_BAAAHQ010000015.1"/>
</dbReference>
<name>A0ABN1PIL9_9ACTN</name>
<evidence type="ECO:0000256" key="3">
    <source>
        <dbReference type="ARBA" id="ARBA00023002"/>
    </source>
</evidence>
<dbReference type="Gene3D" id="3.40.50.920">
    <property type="match status" value="1"/>
</dbReference>
<sequence>MRVIENLNRALHGLLADDSRAYLLGEDVADPYGGAFKATRGLATRFPERVLSTPISEDGITGVATGLALAGDTAIVEITYGDFLALGQLSDFAVYGRPLPLRLIVRCPMGGGRGYGPGLQTHVIGMPGLSLYEMSPFHDNAAVLAAMLSRGEPGVLFEDRILYTRQMHHADRPFRVRMDGELAVVDVDDRPDVTVIAPGGVVHRALTAMRSLLTERGISCRLLVPSRLFPLDLGALVPHLGAVVVVAEERTPGGTWGSEVAHLLRRPVTAAVRPEGRAPLQESGIRHAVLEALRGTEHAASTGSAGRR</sequence>
<dbReference type="Proteomes" id="UP001501578">
    <property type="component" value="Unassembled WGS sequence"/>
</dbReference>
<dbReference type="PANTHER" id="PTHR42980:SF1">
    <property type="entry name" value="2-OXOISOVALERATE DEHYDROGENASE SUBUNIT BETA, MITOCHONDRIAL"/>
    <property type="match status" value="1"/>
</dbReference>
<evidence type="ECO:0000256" key="1">
    <source>
        <dbReference type="ARBA" id="ARBA00001964"/>
    </source>
</evidence>
<dbReference type="EMBL" id="BAAAHQ010000015">
    <property type="protein sequence ID" value="GAA0928771.1"/>
    <property type="molecule type" value="Genomic_DNA"/>
</dbReference>
<evidence type="ECO:0000259" key="4">
    <source>
        <dbReference type="SMART" id="SM00861"/>
    </source>
</evidence>
<dbReference type="InterPro" id="IPR005475">
    <property type="entry name" value="Transketolase-like_Pyr-bd"/>
</dbReference>
<evidence type="ECO:0000313" key="6">
    <source>
        <dbReference type="Proteomes" id="UP001501578"/>
    </source>
</evidence>
<evidence type="ECO:0000313" key="5">
    <source>
        <dbReference type="EMBL" id="GAA0928771.1"/>
    </source>
</evidence>
<keyword evidence="6" id="KW-1185">Reference proteome</keyword>
<reference evidence="5 6" key="1">
    <citation type="journal article" date="2019" name="Int. J. Syst. Evol. Microbiol.">
        <title>The Global Catalogue of Microorganisms (GCM) 10K type strain sequencing project: providing services to taxonomists for standard genome sequencing and annotation.</title>
        <authorList>
            <consortium name="The Broad Institute Genomics Platform"/>
            <consortium name="The Broad Institute Genome Sequencing Center for Infectious Disease"/>
            <person name="Wu L."/>
            <person name="Ma J."/>
        </authorList>
    </citation>
    <scope>NUCLEOTIDE SEQUENCE [LARGE SCALE GENOMIC DNA]</scope>
    <source>
        <strain evidence="5 6">JCM 11136</strain>
    </source>
</reference>
<comment type="cofactor">
    <cofactor evidence="1">
        <name>thiamine diphosphate</name>
        <dbReference type="ChEBI" id="CHEBI:58937"/>
    </cofactor>
</comment>
<dbReference type="PANTHER" id="PTHR42980">
    <property type="entry name" value="2-OXOISOVALERATE DEHYDROGENASE SUBUNIT BETA-RELATED"/>
    <property type="match status" value="1"/>
</dbReference>
<organism evidence="5 6">
    <name type="scientific">Nonomuraea longicatena</name>
    <dbReference type="NCBI Taxonomy" id="83682"/>
    <lineage>
        <taxon>Bacteria</taxon>
        <taxon>Bacillati</taxon>
        <taxon>Actinomycetota</taxon>
        <taxon>Actinomycetes</taxon>
        <taxon>Streptosporangiales</taxon>
        <taxon>Streptosporangiaceae</taxon>
        <taxon>Nonomuraea</taxon>
    </lineage>
</organism>
<dbReference type="Gene3D" id="3.40.50.970">
    <property type="match status" value="1"/>
</dbReference>
<dbReference type="EC" id="1.2.4.4" evidence="2"/>
<dbReference type="InterPro" id="IPR029061">
    <property type="entry name" value="THDP-binding"/>
</dbReference>
<gene>
    <name evidence="5" type="ORF">GCM10009560_32120</name>
</gene>
<proteinExistence type="predicted"/>
<protein>
    <recommendedName>
        <fullName evidence="2">3-methyl-2-oxobutanoate dehydrogenase (2-methylpropanoyl-transferring)</fullName>
        <ecNumber evidence="2">1.2.4.4</ecNumber>
    </recommendedName>
</protein>
<evidence type="ECO:0000256" key="2">
    <source>
        <dbReference type="ARBA" id="ARBA00012277"/>
    </source>
</evidence>
<dbReference type="SUPFAM" id="SSF52922">
    <property type="entry name" value="TK C-terminal domain-like"/>
    <property type="match status" value="1"/>
</dbReference>
<dbReference type="SMART" id="SM00861">
    <property type="entry name" value="Transket_pyr"/>
    <property type="match status" value="1"/>
</dbReference>
<dbReference type="InterPro" id="IPR033248">
    <property type="entry name" value="Transketolase_C"/>
</dbReference>
<dbReference type="Pfam" id="PF02780">
    <property type="entry name" value="Transketolase_C"/>
    <property type="match status" value="1"/>
</dbReference>
<feature type="domain" description="Transketolase-like pyrimidine-binding" evidence="4">
    <location>
        <begin position="1"/>
        <end position="165"/>
    </location>
</feature>
<dbReference type="SUPFAM" id="SSF52518">
    <property type="entry name" value="Thiamin diphosphate-binding fold (THDP-binding)"/>
    <property type="match status" value="1"/>
</dbReference>
<dbReference type="Pfam" id="PF02779">
    <property type="entry name" value="Transket_pyr"/>
    <property type="match status" value="1"/>
</dbReference>
<dbReference type="InterPro" id="IPR009014">
    <property type="entry name" value="Transketo_C/PFOR_II"/>
</dbReference>
<keyword evidence="3" id="KW-0560">Oxidoreductase</keyword>
<accession>A0ABN1PIL9</accession>
<comment type="caution">
    <text evidence="5">The sequence shown here is derived from an EMBL/GenBank/DDBJ whole genome shotgun (WGS) entry which is preliminary data.</text>
</comment>